<comment type="subcellular location">
    <subcellularLocation>
        <location evidence="1">Cell membrane</location>
        <topology evidence="1">Multi-pass membrane protein</topology>
    </subcellularLocation>
</comment>
<feature type="transmembrane region" description="Helical" evidence="8">
    <location>
        <begin position="134"/>
        <end position="154"/>
    </location>
</feature>
<dbReference type="PANTHER" id="PTHR30472:SF25">
    <property type="entry name" value="ABC TRANSPORTER PERMEASE PROTEIN MJ0876-RELATED"/>
    <property type="match status" value="1"/>
</dbReference>
<keyword evidence="3" id="KW-0813">Transport</keyword>
<feature type="transmembrane region" description="Helical" evidence="8">
    <location>
        <begin position="50"/>
        <end position="71"/>
    </location>
</feature>
<feature type="transmembrane region" description="Helical" evidence="8">
    <location>
        <begin position="292"/>
        <end position="312"/>
    </location>
</feature>
<evidence type="ECO:0000256" key="2">
    <source>
        <dbReference type="ARBA" id="ARBA00007935"/>
    </source>
</evidence>
<evidence type="ECO:0000313" key="9">
    <source>
        <dbReference type="EMBL" id="UXU58416.1"/>
    </source>
</evidence>
<protein>
    <submittedName>
        <fullName evidence="9">Iron ABC transporter permease</fullName>
    </submittedName>
</protein>
<keyword evidence="4" id="KW-1003">Cell membrane</keyword>
<feature type="transmembrane region" description="Helical" evidence="8">
    <location>
        <begin position="83"/>
        <end position="102"/>
    </location>
</feature>
<name>A0ABD7TVZ7_9STAP</name>
<dbReference type="GO" id="GO:0005886">
    <property type="term" value="C:plasma membrane"/>
    <property type="evidence" value="ECO:0007669"/>
    <property type="project" value="UniProtKB-SubCell"/>
</dbReference>
<feature type="transmembrane region" description="Helical" evidence="8">
    <location>
        <begin position="12"/>
        <end position="30"/>
    </location>
</feature>
<proteinExistence type="inferred from homology"/>
<comment type="similarity">
    <text evidence="2">Belongs to the binding-protein-dependent transport system permease family. FecCD subfamily.</text>
</comment>
<feature type="transmembrane region" description="Helical" evidence="8">
    <location>
        <begin position="262"/>
        <end position="280"/>
    </location>
</feature>
<dbReference type="PANTHER" id="PTHR30472">
    <property type="entry name" value="FERRIC ENTEROBACTIN TRANSPORT SYSTEM PERMEASE PROTEIN"/>
    <property type="match status" value="1"/>
</dbReference>
<dbReference type="InterPro" id="IPR000522">
    <property type="entry name" value="ABC_transptr_permease_BtuC"/>
</dbReference>
<evidence type="ECO:0000256" key="8">
    <source>
        <dbReference type="SAM" id="Phobius"/>
    </source>
</evidence>
<dbReference type="AlphaFoldDB" id="A0ABD7TVZ7"/>
<keyword evidence="6 8" id="KW-1133">Transmembrane helix</keyword>
<dbReference type="SUPFAM" id="SSF81345">
    <property type="entry name" value="ABC transporter involved in vitamin B12 uptake, BtuC"/>
    <property type="match status" value="1"/>
</dbReference>
<evidence type="ECO:0000256" key="7">
    <source>
        <dbReference type="ARBA" id="ARBA00023136"/>
    </source>
</evidence>
<dbReference type="CDD" id="cd06550">
    <property type="entry name" value="TM_ABC_iron-siderophores_like"/>
    <property type="match status" value="1"/>
</dbReference>
<dbReference type="InterPro" id="IPR037294">
    <property type="entry name" value="ABC_BtuC-like"/>
</dbReference>
<keyword evidence="5 8" id="KW-0812">Transmembrane</keyword>
<feature type="transmembrane region" description="Helical" evidence="8">
    <location>
        <begin position="180"/>
        <end position="201"/>
    </location>
</feature>
<dbReference type="RefSeq" id="WP_262618200.1">
    <property type="nucleotide sequence ID" value="NZ_CP094809.1"/>
</dbReference>
<feature type="transmembrane region" description="Helical" evidence="8">
    <location>
        <begin position="109"/>
        <end position="128"/>
    </location>
</feature>
<organism evidence="9 10">
    <name type="scientific">Staphylococcus agnetis</name>
    <dbReference type="NCBI Taxonomy" id="985762"/>
    <lineage>
        <taxon>Bacteria</taxon>
        <taxon>Bacillati</taxon>
        <taxon>Bacillota</taxon>
        <taxon>Bacilli</taxon>
        <taxon>Bacillales</taxon>
        <taxon>Staphylococcaceae</taxon>
        <taxon>Staphylococcus</taxon>
    </lineage>
</organism>
<feature type="transmembrane region" description="Helical" evidence="8">
    <location>
        <begin position="221"/>
        <end position="250"/>
    </location>
</feature>
<dbReference type="Pfam" id="PF01032">
    <property type="entry name" value="FecCD"/>
    <property type="match status" value="1"/>
</dbReference>
<evidence type="ECO:0000256" key="4">
    <source>
        <dbReference type="ARBA" id="ARBA00022475"/>
    </source>
</evidence>
<reference evidence="9" key="1">
    <citation type="submission" date="2022-03" db="EMBL/GenBank/DDBJ databases">
        <title>Comparative Genomics of East African Camel-Associated Staphylococcaceae spp.: Diversity and Inheritance of Traits Involved in Host-Pathogen Interactions.</title>
        <authorList>
            <person name="Akarsu H."/>
            <person name="Liljander A."/>
            <person name="Younan M."/>
            <person name="Brodard I."/>
            <person name="Glucks I."/>
            <person name="Labroussaa F."/>
            <person name="Overesch G."/>
            <person name="Kuhnert P."/>
            <person name="Perreten V."/>
            <person name="Drexler J.F."/>
            <person name="Corman V.M."/>
            <person name="Falquet L."/>
            <person name="Jores J."/>
        </authorList>
    </citation>
    <scope>NUCLEOTIDE SEQUENCE</scope>
    <source>
        <strain evidence="9">IVB6197</strain>
    </source>
</reference>
<dbReference type="Proteomes" id="UP001065705">
    <property type="component" value="Chromosome"/>
</dbReference>
<dbReference type="EMBL" id="CP094809">
    <property type="protein sequence ID" value="UXU58416.1"/>
    <property type="molecule type" value="Genomic_DNA"/>
</dbReference>
<evidence type="ECO:0000256" key="3">
    <source>
        <dbReference type="ARBA" id="ARBA00022448"/>
    </source>
</evidence>
<evidence type="ECO:0000256" key="1">
    <source>
        <dbReference type="ARBA" id="ARBA00004651"/>
    </source>
</evidence>
<evidence type="ECO:0000256" key="5">
    <source>
        <dbReference type="ARBA" id="ARBA00022692"/>
    </source>
</evidence>
<sequence length="325" mass="35197">MKNNMMKDLITLSLWGFLLIGITIYSLCSFMDWSSPYASTIIFEVRLPRILLALLSGMGLTLAGFLFQLILNNPLADSFTLGLASGATLGAALTVFLGLSFLWIAPISILFGVVSLFVVVLIAHVVSWGYPTKMLILSGIMVGALMNAILYLLVQMNPQKLQNILNYMFGGFSAAEMREVIIIGSVLLCVISIISALLPQLKLLQLNDSSSQSLGLKTQQLSIITLFIATLLSAVIIGYVGVIGFIGIVIPQFVQRTSRGHLGVKMVLNLLIGGTVMVFADVLGSQLLSPTQLPASIVLALIGIPLMFYILVIEQKNRHQHSTNI</sequence>
<evidence type="ECO:0000313" key="10">
    <source>
        <dbReference type="Proteomes" id="UP001065705"/>
    </source>
</evidence>
<accession>A0ABD7TVZ7</accession>
<keyword evidence="7 8" id="KW-0472">Membrane</keyword>
<gene>
    <name evidence="9" type="ORF">MUA95_10560</name>
</gene>
<dbReference type="Gene3D" id="1.10.3470.10">
    <property type="entry name" value="ABC transporter involved in vitamin B12 uptake, BtuC"/>
    <property type="match status" value="1"/>
</dbReference>
<evidence type="ECO:0000256" key="6">
    <source>
        <dbReference type="ARBA" id="ARBA00022989"/>
    </source>
</evidence>